<evidence type="ECO:0000256" key="1">
    <source>
        <dbReference type="SAM" id="Phobius"/>
    </source>
</evidence>
<evidence type="ECO:0000313" key="3">
    <source>
        <dbReference type="Proteomes" id="UP000245876"/>
    </source>
</evidence>
<keyword evidence="1" id="KW-0812">Transmembrane</keyword>
<dbReference type="RefSeq" id="WP_109056279.1">
    <property type="nucleotide sequence ID" value="NZ_QFFM01000003.1"/>
</dbReference>
<keyword evidence="1" id="KW-0472">Membrane</keyword>
<accession>A0A2U2NC99</accession>
<keyword evidence="3" id="KW-1185">Reference proteome</keyword>
<proteinExistence type="predicted"/>
<feature type="transmembrane region" description="Helical" evidence="1">
    <location>
        <begin position="22"/>
        <end position="48"/>
    </location>
</feature>
<feature type="transmembrane region" description="Helical" evidence="1">
    <location>
        <begin position="60"/>
        <end position="83"/>
    </location>
</feature>
<organism evidence="2 3">
    <name type="scientific">Bifidobacterium callitrichidarum</name>
    <dbReference type="NCBI Taxonomy" id="2052941"/>
    <lineage>
        <taxon>Bacteria</taxon>
        <taxon>Bacillati</taxon>
        <taxon>Actinomycetota</taxon>
        <taxon>Actinomycetes</taxon>
        <taxon>Bifidobacteriales</taxon>
        <taxon>Bifidobacteriaceae</taxon>
        <taxon>Bifidobacterium</taxon>
    </lineage>
</organism>
<name>A0A2U2NC99_9BIFI</name>
<protein>
    <submittedName>
        <fullName evidence="2">Uncharacterized protein</fullName>
    </submittedName>
</protein>
<comment type="caution">
    <text evidence="2">The sequence shown here is derived from an EMBL/GenBank/DDBJ whole genome shotgun (WGS) entry which is preliminary data.</text>
</comment>
<dbReference type="OrthoDB" id="9983731at2"/>
<keyword evidence="1" id="KW-1133">Transmembrane helix</keyword>
<dbReference type="EMBL" id="QFFM01000003">
    <property type="protein sequence ID" value="PWG66710.1"/>
    <property type="molecule type" value="Genomic_DNA"/>
</dbReference>
<feature type="transmembrane region" description="Helical" evidence="1">
    <location>
        <begin position="89"/>
        <end position="111"/>
    </location>
</feature>
<reference evidence="2 3" key="1">
    <citation type="journal article" date="2018" name="Int. J. Syst. Evol. Microbiol.">
        <title>Bifidobacterium callitrichidarum sp. nov. from the faeces of the emperor tamarin (Saguinus imperator).</title>
        <authorList>
            <person name="Modesto M."/>
            <person name="Michelini S."/>
            <person name="Sansosti M.C."/>
            <person name="De Filippo C."/>
            <person name="Cavalieri D."/>
            <person name="Qvirist L."/>
            <person name="Andlid T."/>
            <person name="Spiezio C."/>
            <person name="Sandri C."/>
            <person name="Pascarelli S."/>
            <person name="Sgorbati B."/>
            <person name="Mattarelli P."/>
        </authorList>
    </citation>
    <scope>NUCLEOTIDE SEQUENCE [LARGE SCALE GENOMIC DNA]</scope>
    <source>
        <strain evidence="2 3">TRI 5</strain>
    </source>
</reference>
<sequence length="116" mass="12344">MNGTDQLTTTTTSTANDTLSVFMSWILTPTGAVLMLLLIFIGGGSVVMKILGRSVRVLSIAGKIVCVLFFVWVIGGVLEAFGIPVRETLATIGGYLPMLVGKFLDFVARLFTVANS</sequence>
<dbReference type="AlphaFoldDB" id="A0A2U2NC99"/>
<gene>
    <name evidence="2" type="ORF">DF196_02055</name>
</gene>
<dbReference type="Proteomes" id="UP000245876">
    <property type="component" value="Unassembled WGS sequence"/>
</dbReference>
<evidence type="ECO:0000313" key="2">
    <source>
        <dbReference type="EMBL" id="PWG66710.1"/>
    </source>
</evidence>